<dbReference type="AlphaFoldDB" id="A0AA86PHG1"/>
<protein>
    <submittedName>
        <fullName evidence="2">Hypothetical_protein</fullName>
    </submittedName>
</protein>
<evidence type="ECO:0000313" key="2">
    <source>
        <dbReference type="EMBL" id="CAL6011307.1"/>
    </source>
</evidence>
<evidence type="ECO:0000313" key="1">
    <source>
        <dbReference type="EMBL" id="CAI9939494.1"/>
    </source>
</evidence>
<dbReference type="Proteomes" id="UP001642409">
    <property type="component" value="Unassembled WGS sequence"/>
</dbReference>
<comment type="caution">
    <text evidence="1">The sequence shown here is derived from an EMBL/GenBank/DDBJ whole genome shotgun (WGS) entry which is preliminary data.</text>
</comment>
<dbReference type="EMBL" id="CATOUU010000664">
    <property type="protein sequence ID" value="CAI9939494.1"/>
    <property type="molecule type" value="Genomic_DNA"/>
</dbReference>
<dbReference type="EMBL" id="CAXDID020000063">
    <property type="protein sequence ID" value="CAL6011307.1"/>
    <property type="molecule type" value="Genomic_DNA"/>
</dbReference>
<proteinExistence type="predicted"/>
<evidence type="ECO:0000313" key="3">
    <source>
        <dbReference type="Proteomes" id="UP001642409"/>
    </source>
</evidence>
<organism evidence="1">
    <name type="scientific">Hexamita inflata</name>
    <dbReference type="NCBI Taxonomy" id="28002"/>
    <lineage>
        <taxon>Eukaryota</taxon>
        <taxon>Metamonada</taxon>
        <taxon>Diplomonadida</taxon>
        <taxon>Hexamitidae</taxon>
        <taxon>Hexamitinae</taxon>
        <taxon>Hexamita</taxon>
    </lineage>
</organism>
<name>A0AA86PHG1_9EUKA</name>
<reference evidence="1" key="1">
    <citation type="submission" date="2023-06" db="EMBL/GenBank/DDBJ databases">
        <authorList>
            <person name="Kurt Z."/>
        </authorList>
    </citation>
    <scope>NUCLEOTIDE SEQUENCE</scope>
</reference>
<accession>A0AA86PHG1</accession>
<reference evidence="2 3" key="2">
    <citation type="submission" date="2024-07" db="EMBL/GenBank/DDBJ databases">
        <authorList>
            <person name="Akdeniz Z."/>
        </authorList>
    </citation>
    <scope>NUCLEOTIDE SEQUENCE [LARGE SCALE GENOMIC DNA]</scope>
</reference>
<gene>
    <name evidence="2" type="ORF">HINF_LOCUS22685</name>
    <name evidence="1" type="ORF">HINF_LOCUS27139</name>
</gene>
<keyword evidence="3" id="KW-1185">Reference proteome</keyword>
<sequence length="266" mass="30279">MKIYVDSTFSEGVTIIIRPPHQLLVYVTDELLQMSASSLTESSTQRSHARPLLSASETPRRQLSWTWCCIKSANACVRADVEAVNATVLQRRAIAALLEGCKFVVSLAQHEGQQREPEKKKHVQLASTCLDISLHSWSCTIKQRPRALSGYYTEESLAVGQLSRAPARTALQILALRSACMALHTRFPTNRRINGVRHRTWRFLPRIRYCNSKQKTSVERLCEMVSMRNASPSTPEFDGRARNAYRRQDSFVLVQWQLHKEESVHS</sequence>